<evidence type="ECO:0000256" key="1">
    <source>
        <dbReference type="SAM" id="Phobius"/>
    </source>
</evidence>
<reference evidence="3 4" key="1">
    <citation type="submission" date="2024-01" db="EMBL/GenBank/DDBJ databases">
        <title>A draft genome for the cacao thread blight pathogen Marasmiellus scandens.</title>
        <authorList>
            <person name="Baruah I.K."/>
            <person name="Leung J."/>
            <person name="Bukari Y."/>
            <person name="Amoako-Attah I."/>
            <person name="Meinhardt L.W."/>
            <person name="Bailey B.A."/>
            <person name="Cohen S.P."/>
        </authorList>
    </citation>
    <scope>NUCLEOTIDE SEQUENCE [LARGE SCALE GENOMIC DNA]</scope>
    <source>
        <strain evidence="3 4">GH-19</strain>
    </source>
</reference>
<feature type="domain" description="DUF6534" evidence="2">
    <location>
        <begin position="19"/>
        <end position="104"/>
    </location>
</feature>
<keyword evidence="4" id="KW-1185">Reference proteome</keyword>
<dbReference type="EMBL" id="JBANRG010000036">
    <property type="protein sequence ID" value="KAK7449267.1"/>
    <property type="molecule type" value="Genomic_DNA"/>
</dbReference>
<evidence type="ECO:0000313" key="4">
    <source>
        <dbReference type="Proteomes" id="UP001498398"/>
    </source>
</evidence>
<keyword evidence="1" id="KW-1133">Transmembrane helix</keyword>
<keyword evidence="1" id="KW-0812">Transmembrane</keyword>
<dbReference type="InterPro" id="IPR045339">
    <property type="entry name" value="DUF6534"/>
</dbReference>
<keyword evidence="1" id="KW-0472">Membrane</keyword>
<proteinExistence type="predicted"/>
<feature type="transmembrane region" description="Helical" evidence="1">
    <location>
        <begin position="14"/>
        <end position="33"/>
    </location>
</feature>
<dbReference type="Pfam" id="PF20152">
    <property type="entry name" value="DUF6534"/>
    <property type="match status" value="1"/>
</dbReference>
<sequence length="190" mass="20628">MSTLFVNSTMVPMLAFRIIPDTIISVALCIILFDSRTDVKKTTKLINTLIVYAVNRFVLTTVVIFFQMVVLLAIPNNKGALNMDFVTVHLKFNTLLASLNARNHLRRMNGAIVTDSGMAVSSVPSTQVKSGSAVQFAVRSSVPSLQNPGSFGSTTSQDSSLEEGIVTIEKETYVVSDFSTTPTRKAGDFV</sequence>
<organism evidence="3 4">
    <name type="scientific">Marasmiellus scandens</name>
    <dbReference type="NCBI Taxonomy" id="2682957"/>
    <lineage>
        <taxon>Eukaryota</taxon>
        <taxon>Fungi</taxon>
        <taxon>Dikarya</taxon>
        <taxon>Basidiomycota</taxon>
        <taxon>Agaricomycotina</taxon>
        <taxon>Agaricomycetes</taxon>
        <taxon>Agaricomycetidae</taxon>
        <taxon>Agaricales</taxon>
        <taxon>Marasmiineae</taxon>
        <taxon>Omphalotaceae</taxon>
        <taxon>Marasmiellus</taxon>
    </lineage>
</organism>
<evidence type="ECO:0000313" key="3">
    <source>
        <dbReference type="EMBL" id="KAK7449267.1"/>
    </source>
</evidence>
<feature type="transmembrane region" description="Helical" evidence="1">
    <location>
        <begin position="45"/>
        <end position="74"/>
    </location>
</feature>
<comment type="caution">
    <text evidence="3">The sequence shown here is derived from an EMBL/GenBank/DDBJ whole genome shotgun (WGS) entry which is preliminary data.</text>
</comment>
<accession>A0ABR1J6P5</accession>
<evidence type="ECO:0000259" key="2">
    <source>
        <dbReference type="Pfam" id="PF20152"/>
    </source>
</evidence>
<name>A0ABR1J6P5_9AGAR</name>
<gene>
    <name evidence="3" type="ORF">VKT23_013411</name>
</gene>
<protein>
    <recommendedName>
        <fullName evidence="2">DUF6534 domain-containing protein</fullName>
    </recommendedName>
</protein>
<dbReference type="Proteomes" id="UP001498398">
    <property type="component" value="Unassembled WGS sequence"/>
</dbReference>